<dbReference type="AlphaFoldDB" id="Q6ANK5"/>
<dbReference type="HOGENOM" id="CLU_049301_11_2_7"/>
<feature type="domain" description="UspA" evidence="2">
    <location>
        <begin position="23"/>
        <end position="165"/>
    </location>
</feature>
<dbReference type="PRINTS" id="PR01438">
    <property type="entry name" value="UNVRSLSTRESS"/>
</dbReference>
<organism evidence="3 4">
    <name type="scientific">Desulfotalea psychrophila (strain LSv54 / DSM 12343)</name>
    <dbReference type="NCBI Taxonomy" id="177439"/>
    <lineage>
        <taxon>Bacteria</taxon>
        <taxon>Pseudomonadati</taxon>
        <taxon>Thermodesulfobacteriota</taxon>
        <taxon>Desulfobulbia</taxon>
        <taxon>Desulfobulbales</taxon>
        <taxon>Desulfocapsaceae</taxon>
        <taxon>Desulfotalea</taxon>
    </lineage>
</organism>
<dbReference type="InterPro" id="IPR006016">
    <property type="entry name" value="UspA"/>
</dbReference>
<dbReference type="eggNOG" id="COG0589">
    <property type="taxonomic scope" value="Bacteria"/>
</dbReference>
<dbReference type="STRING" id="177439.DP1340"/>
<accession>Q6ANK5</accession>
<dbReference type="CDD" id="cd00293">
    <property type="entry name" value="USP-like"/>
    <property type="match status" value="1"/>
</dbReference>
<evidence type="ECO:0000313" key="3">
    <source>
        <dbReference type="EMBL" id="CAG36069.1"/>
    </source>
</evidence>
<keyword evidence="4" id="KW-1185">Reference proteome</keyword>
<name>Q6ANK5_DESPS</name>
<dbReference type="PANTHER" id="PTHR46268:SF6">
    <property type="entry name" value="UNIVERSAL STRESS PROTEIN UP12"/>
    <property type="match status" value="1"/>
</dbReference>
<dbReference type="Proteomes" id="UP000000602">
    <property type="component" value="Chromosome"/>
</dbReference>
<dbReference type="Gene3D" id="3.40.50.620">
    <property type="entry name" value="HUPs"/>
    <property type="match status" value="1"/>
</dbReference>
<dbReference type="InterPro" id="IPR006015">
    <property type="entry name" value="Universal_stress_UspA"/>
</dbReference>
<evidence type="ECO:0000256" key="1">
    <source>
        <dbReference type="ARBA" id="ARBA00008791"/>
    </source>
</evidence>
<proteinExistence type="inferred from homology"/>
<dbReference type="EMBL" id="CR522870">
    <property type="protein sequence ID" value="CAG36069.1"/>
    <property type="molecule type" value="Genomic_DNA"/>
</dbReference>
<evidence type="ECO:0000313" key="4">
    <source>
        <dbReference type="Proteomes" id="UP000000602"/>
    </source>
</evidence>
<sequence length="174" mass="19066">MLINNNNYKWRPVMSIIRNVDCVVTPIDFSDNSEMIAKSAAYMAGKFGASLHLVFVVQNFEDYSGFFVPQMSMPSLENELLEGAMKKMEAFCEKLQPTLDESGISDVKSKVLTGDVAERIIEYAAGADAGMIIMGTHGYKGLEKIMFGSVAGKVVRAAGCPVLTINPYKCSMKE</sequence>
<dbReference type="Pfam" id="PF00582">
    <property type="entry name" value="Usp"/>
    <property type="match status" value="1"/>
</dbReference>
<dbReference type="KEGG" id="dps:DP1340"/>
<gene>
    <name evidence="3" type="ordered locus">DP1340</name>
</gene>
<dbReference type="InterPro" id="IPR014729">
    <property type="entry name" value="Rossmann-like_a/b/a_fold"/>
</dbReference>
<evidence type="ECO:0000259" key="2">
    <source>
        <dbReference type="Pfam" id="PF00582"/>
    </source>
</evidence>
<protein>
    <recommendedName>
        <fullName evidence="2">UspA domain-containing protein</fullName>
    </recommendedName>
</protein>
<dbReference type="SUPFAM" id="SSF52402">
    <property type="entry name" value="Adenine nucleotide alpha hydrolases-like"/>
    <property type="match status" value="1"/>
</dbReference>
<reference evidence="4" key="1">
    <citation type="journal article" date="2004" name="Environ. Microbiol.">
        <title>The genome of Desulfotalea psychrophila, a sulfate-reducing bacterium from permanently cold Arctic sediments.</title>
        <authorList>
            <person name="Rabus R."/>
            <person name="Ruepp A."/>
            <person name="Frickey T."/>
            <person name="Rattei T."/>
            <person name="Fartmann B."/>
            <person name="Stark M."/>
            <person name="Bauer M."/>
            <person name="Zibat A."/>
            <person name="Lombardot T."/>
            <person name="Becker I."/>
            <person name="Amann J."/>
            <person name="Gellner K."/>
            <person name="Teeling H."/>
            <person name="Leuschner W.D."/>
            <person name="Gloeckner F.-O."/>
            <person name="Lupas A.N."/>
            <person name="Amann R."/>
            <person name="Klenk H.-P."/>
        </authorList>
    </citation>
    <scope>NUCLEOTIDE SEQUENCE [LARGE SCALE GENOMIC DNA]</scope>
    <source>
        <strain evidence="4">DSM 12343 / LSv54</strain>
    </source>
</reference>
<comment type="similarity">
    <text evidence="1">Belongs to the universal stress protein A family.</text>
</comment>
<dbReference type="PANTHER" id="PTHR46268">
    <property type="entry name" value="STRESS RESPONSE PROTEIN NHAX"/>
    <property type="match status" value="1"/>
</dbReference>